<dbReference type="PROSITE" id="PS00630">
    <property type="entry name" value="IMP_2"/>
    <property type="match status" value="1"/>
</dbReference>
<feature type="binding site" evidence="4">
    <location>
        <position position="29"/>
    </location>
    <ligand>
        <name>Mg(2+)</name>
        <dbReference type="ChEBI" id="CHEBI:18420"/>
        <label>1</label>
        <note>catalytic</note>
    </ligand>
</feature>
<evidence type="ECO:0000313" key="6">
    <source>
        <dbReference type="Proteomes" id="UP000634004"/>
    </source>
</evidence>
<evidence type="ECO:0000313" key="5">
    <source>
        <dbReference type="EMBL" id="GHA93826.1"/>
    </source>
</evidence>
<dbReference type="AlphaFoldDB" id="A0A8J3CS94"/>
<dbReference type="GO" id="GO:0006020">
    <property type="term" value="P:inositol metabolic process"/>
    <property type="evidence" value="ECO:0007669"/>
    <property type="project" value="TreeGrafter"/>
</dbReference>
<dbReference type="Proteomes" id="UP000634004">
    <property type="component" value="Unassembled WGS sequence"/>
</dbReference>
<name>A0A8J3CS94_9PROT</name>
<dbReference type="PRINTS" id="PR00377">
    <property type="entry name" value="IMPHPHTASES"/>
</dbReference>
<dbReference type="GO" id="GO:0046854">
    <property type="term" value="P:phosphatidylinositol phosphate biosynthetic process"/>
    <property type="evidence" value="ECO:0007669"/>
    <property type="project" value="InterPro"/>
</dbReference>
<keyword evidence="2 4" id="KW-0479">Metal-binding</keyword>
<evidence type="ECO:0000256" key="1">
    <source>
        <dbReference type="ARBA" id="ARBA00009759"/>
    </source>
</evidence>
<dbReference type="GO" id="GO:0007165">
    <property type="term" value="P:signal transduction"/>
    <property type="evidence" value="ECO:0007669"/>
    <property type="project" value="TreeGrafter"/>
</dbReference>
<organism evidence="5 6">
    <name type="scientific">Algimonas arctica</name>
    <dbReference type="NCBI Taxonomy" id="1479486"/>
    <lineage>
        <taxon>Bacteria</taxon>
        <taxon>Pseudomonadati</taxon>
        <taxon>Pseudomonadota</taxon>
        <taxon>Alphaproteobacteria</taxon>
        <taxon>Maricaulales</taxon>
        <taxon>Robiginitomaculaceae</taxon>
        <taxon>Algimonas</taxon>
    </lineage>
</organism>
<evidence type="ECO:0000256" key="2">
    <source>
        <dbReference type="ARBA" id="ARBA00022723"/>
    </source>
</evidence>
<dbReference type="Gene3D" id="3.40.190.80">
    <property type="match status" value="1"/>
</dbReference>
<comment type="similarity">
    <text evidence="1">Belongs to the inositol monophosphatase superfamily.</text>
</comment>
<gene>
    <name evidence="5" type="ORF">GCM10009069_16150</name>
</gene>
<evidence type="ECO:0000256" key="3">
    <source>
        <dbReference type="ARBA" id="ARBA00022842"/>
    </source>
</evidence>
<accession>A0A8J3CS94</accession>
<feature type="binding site" evidence="4">
    <location>
        <position position="49"/>
    </location>
    <ligand>
        <name>Mg(2+)</name>
        <dbReference type="ChEBI" id="CHEBI:18420"/>
        <label>1</label>
        <note>catalytic</note>
    </ligand>
</feature>
<dbReference type="InterPro" id="IPR000760">
    <property type="entry name" value="Inositol_monophosphatase-like"/>
</dbReference>
<feature type="binding site" evidence="4">
    <location>
        <position position="164"/>
    </location>
    <ligand>
        <name>Mg(2+)</name>
        <dbReference type="ChEBI" id="CHEBI:18420"/>
        <label>1</label>
        <note>catalytic</note>
    </ligand>
</feature>
<dbReference type="PANTHER" id="PTHR20854">
    <property type="entry name" value="INOSITOL MONOPHOSPHATASE"/>
    <property type="match status" value="1"/>
</dbReference>
<dbReference type="GO" id="GO:0046872">
    <property type="term" value="F:metal ion binding"/>
    <property type="evidence" value="ECO:0007669"/>
    <property type="project" value="UniProtKB-KW"/>
</dbReference>
<comment type="cofactor">
    <cofactor evidence="4">
        <name>Mg(2+)</name>
        <dbReference type="ChEBI" id="CHEBI:18420"/>
    </cofactor>
</comment>
<protein>
    <submittedName>
        <fullName evidence="5">Uncharacterized protein</fullName>
    </submittedName>
</protein>
<feature type="binding site" evidence="4">
    <location>
        <position position="47"/>
    </location>
    <ligand>
        <name>Mg(2+)</name>
        <dbReference type="ChEBI" id="CHEBI:18420"/>
        <label>1</label>
        <note>catalytic</note>
    </ligand>
</feature>
<keyword evidence="6" id="KW-1185">Reference proteome</keyword>
<dbReference type="Gene3D" id="3.30.540.10">
    <property type="entry name" value="Fructose-1,6-Bisphosphatase, subunit A, domain 1"/>
    <property type="match status" value="1"/>
</dbReference>
<dbReference type="InterPro" id="IPR020550">
    <property type="entry name" value="Inositol_monophosphatase_CS"/>
</dbReference>
<reference evidence="5" key="2">
    <citation type="submission" date="2020-09" db="EMBL/GenBank/DDBJ databases">
        <authorList>
            <person name="Sun Q."/>
            <person name="Kim S."/>
        </authorList>
    </citation>
    <scope>NUCLEOTIDE SEQUENCE</scope>
    <source>
        <strain evidence="5">KCTC 32513</strain>
    </source>
</reference>
<keyword evidence="3 4" id="KW-0460">Magnesium</keyword>
<dbReference type="Pfam" id="PF13773">
    <property type="entry name" value="DUF4170"/>
    <property type="match status" value="1"/>
</dbReference>
<dbReference type="SUPFAM" id="SSF56655">
    <property type="entry name" value="Carbohydrate phosphatase"/>
    <property type="match status" value="1"/>
</dbReference>
<dbReference type="Pfam" id="PF00459">
    <property type="entry name" value="Inositol_P"/>
    <property type="match status" value="1"/>
</dbReference>
<comment type="caution">
    <text evidence="5">The sequence shown here is derived from an EMBL/GenBank/DDBJ whole genome shotgun (WGS) entry which is preliminary data.</text>
</comment>
<reference evidence="5" key="1">
    <citation type="journal article" date="2014" name="Int. J. Syst. Evol. Microbiol.">
        <title>Complete genome sequence of Corynebacterium casei LMG S-19264T (=DSM 44701T), isolated from a smear-ripened cheese.</title>
        <authorList>
            <consortium name="US DOE Joint Genome Institute (JGI-PGF)"/>
            <person name="Walter F."/>
            <person name="Albersmeier A."/>
            <person name="Kalinowski J."/>
            <person name="Ruckert C."/>
        </authorList>
    </citation>
    <scope>NUCLEOTIDE SEQUENCE</scope>
    <source>
        <strain evidence="5">KCTC 32513</strain>
    </source>
</reference>
<dbReference type="PANTHER" id="PTHR20854:SF4">
    <property type="entry name" value="INOSITOL-1-MONOPHOSPHATASE-RELATED"/>
    <property type="match status" value="1"/>
</dbReference>
<dbReference type="EMBL" id="BMZH01000005">
    <property type="protein sequence ID" value="GHA93826.1"/>
    <property type="molecule type" value="Genomic_DNA"/>
</dbReference>
<dbReference type="CDD" id="cd01638">
    <property type="entry name" value="CysQ"/>
    <property type="match status" value="1"/>
</dbReference>
<evidence type="ECO:0000256" key="4">
    <source>
        <dbReference type="PIRSR" id="PIRSR600760-2"/>
    </source>
</evidence>
<dbReference type="InterPro" id="IPR025226">
    <property type="entry name" value="DUF4170"/>
</dbReference>
<sequence length="320" mass="34962">MVTDADIAVNDFLLRELMEARPDYGWLSEETKDDHSRRTRTRSFVVDPIDGTRAFIDRQPGFSVSVAIIEAGEAVAGCVFNPLKGEFYSARRGGGATMNGKVLHVRPCREESGCTMVGYARKFKRLGFPEMHYKISNSMAYRIAMVAAGHADGTVSFTPKSDWDIAAAALIATEAGAVITDLYGSTPRFDGPTTSGNGVICASPALHALLLERVKPVMDKLSTGEATRQDYRYLGTTMSDRDIAPIQLLHLVIGGELVDPSRTTFKNLQDIDFVGAFASYAEAHDAWKSAAQRTVDNAHARYFILHAHELIDPDKDGIIG</sequence>
<proteinExistence type="inferred from homology"/>
<feature type="binding site" evidence="4">
    <location>
        <position position="50"/>
    </location>
    <ligand>
        <name>Mg(2+)</name>
        <dbReference type="ChEBI" id="CHEBI:18420"/>
        <label>1</label>
        <note>catalytic</note>
    </ligand>
</feature>
<dbReference type="GO" id="GO:0008934">
    <property type="term" value="F:inositol monophosphate 1-phosphatase activity"/>
    <property type="evidence" value="ECO:0007669"/>
    <property type="project" value="TreeGrafter"/>
</dbReference>
<dbReference type="Gene3D" id="3.30.70.2400">
    <property type="entry name" value="Uncharacterised protein PF13773, DUF4170"/>
    <property type="match status" value="1"/>
</dbReference>